<dbReference type="HOGENOM" id="CLU_2472950_0_0_1"/>
<feature type="region of interest" description="Disordered" evidence="1">
    <location>
        <begin position="1"/>
        <end position="37"/>
    </location>
</feature>
<organism evidence="2">
    <name type="scientific">Oryza punctata</name>
    <name type="common">Red rice</name>
    <dbReference type="NCBI Taxonomy" id="4537"/>
    <lineage>
        <taxon>Eukaryota</taxon>
        <taxon>Viridiplantae</taxon>
        <taxon>Streptophyta</taxon>
        <taxon>Embryophyta</taxon>
        <taxon>Tracheophyta</taxon>
        <taxon>Spermatophyta</taxon>
        <taxon>Magnoliopsida</taxon>
        <taxon>Liliopsida</taxon>
        <taxon>Poales</taxon>
        <taxon>Poaceae</taxon>
        <taxon>BOP clade</taxon>
        <taxon>Oryzoideae</taxon>
        <taxon>Oryzeae</taxon>
        <taxon>Oryzinae</taxon>
        <taxon>Oryza</taxon>
    </lineage>
</organism>
<reference evidence="2" key="1">
    <citation type="submission" date="2015-04" db="UniProtKB">
        <authorList>
            <consortium name="EnsemblPlants"/>
        </authorList>
    </citation>
    <scope>IDENTIFICATION</scope>
</reference>
<name>A0A0E0LSG3_ORYPU</name>
<evidence type="ECO:0000313" key="3">
    <source>
        <dbReference type="Proteomes" id="UP000026962"/>
    </source>
</evidence>
<accession>A0A0E0LSG3</accession>
<protein>
    <submittedName>
        <fullName evidence="2">Uncharacterized protein</fullName>
    </submittedName>
</protein>
<evidence type="ECO:0000256" key="1">
    <source>
        <dbReference type="SAM" id="MobiDB-lite"/>
    </source>
</evidence>
<keyword evidence="3" id="KW-1185">Reference proteome</keyword>
<reference evidence="2" key="2">
    <citation type="submission" date="2018-05" db="EMBL/GenBank/DDBJ databases">
        <title>OpunRS2 (Oryza punctata Reference Sequence Version 2).</title>
        <authorList>
            <person name="Zhang J."/>
            <person name="Kudrna D."/>
            <person name="Lee S."/>
            <person name="Talag J."/>
            <person name="Welchert J."/>
            <person name="Wing R.A."/>
        </authorList>
    </citation>
    <scope>NUCLEOTIDE SEQUENCE [LARGE SCALE GENOMIC DNA]</scope>
</reference>
<dbReference type="Gramene" id="OPUNC08G06190.1">
    <property type="protein sequence ID" value="OPUNC08G06190.1"/>
    <property type="gene ID" value="OPUNC08G06190"/>
</dbReference>
<evidence type="ECO:0000313" key="2">
    <source>
        <dbReference type="EnsemblPlants" id="OPUNC08G06190.1"/>
    </source>
</evidence>
<dbReference type="Proteomes" id="UP000026962">
    <property type="component" value="Chromosome 8"/>
</dbReference>
<dbReference type="EnsemblPlants" id="OPUNC08G06190.1">
    <property type="protein sequence ID" value="OPUNC08G06190.1"/>
    <property type="gene ID" value="OPUNC08G06190"/>
</dbReference>
<sequence>MLPPPPPPTTSSSCGRGSSGKGLHRSPFAPPSSSSPRFKAFCCLLLRRRRWVGGREGRMLIAADFPGDLTVSRCAFAGFVLSDDAVSV</sequence>
<dbReference type="AlphaFoldDB" id="A0A0E0LSG3"/>
<proteinExistence type="predicted"/>